<comment type="caution">
    <text evidence="1">The sequence shown here is derived from an EMBL/GenBank/DDBJ whole genome shotgun (WGS) entry which is preliminary data.</text>
</comment>
<dbReference type="AlphaFoldDB" id="A0A938B355"/>
<gene>
    <name evidence="1" type="ORF">FJZ47_24235</name>
</gene>
<name>A0A938B355_UNCTE</name>
<sequence>GGLGKIQDELVPQVPMGRLATPEDCAKVIEFLATDLSDFLTGQVISVDGGMGHLNPAYMGEAYR</sequence>
<evidence type="ECO:0000313" key="2">
    <source>
        <dbReference type="Proteomes" id="UP000712673"/>
    </source>
</evidence>
<organism evidence="1 2">
    <name type="scientific">Tectimicrobiota bacterium</name>
    <dbReference type="NCBI Taxonomy" id="2528274"/>
    <lineage>
        <taxon>Bacteria</taxon>
        <taxon>Pseudomonadati</taxon>
        <taxon>Nitrospinota/Tectimicrobiota group</taxon>
        <taxon>Candidatus Tectimicrobiota</taxon>
    </lineage>
</organism>
<feature type="non-terminal residue" evidence="1">
    <location>
        <position position="1"/>
    </location>
</feature>
<dbReference type="InterPro" id="IPR002347">
    <property type="entry name" value="SDR_fam"/>
</dbReference>
<dbReference type="SUPFAM" id="SSF51735">
    <property type="entry name" value="NAD(P)-binding Rossmann-fold domains"/>
    <property type="match status" value="1"/>
</dbReference>
<reference evidence="1" key="1">
    <citation type="submission" date="2019-03" db="EMBL/GenBank/DDBJ databases">
        <title>Lake Tanganyika Metagenome-Assembled Genomes (MAGs).</title>
        <authorList>
            <person name="Tran P."/>
        </authorList>
    </citation>
    <scope>NUCLEOTIDE SEQUENCE</scope>
    <source>
        <strain evidence="1">K_DeepCast_65m_m2_066</strain>
    </source>
</reference>
<dbReference type="InterPro" id="IPR036291">
    <property type="entry name" value="NAD(P)-bd_dom_sf"/>
</dbReference>
<dbReference type="Gene3D" id="3.40.50.720">
    <property type="entry name" value="NAD(P)-binding Rossmann-like Domain"/>
    <property type="match status" value="1"/>
</dbReference>
<protein>
    <submittedName>
        <fullName evidence="1">SDR family oxidoreductase</fullName>
    </submittedName>
</protein>
<dbReference type="EMBL" id="VGLS01001093">
    <property type="protein sequence ID" value="MBM3226887.1"/>
    <property type="molecule type" value="Genomic_DNA"/>
</dbReference>
<accession>A0A938B355</accession>
<dbReference type="Proteomes" id="UP000712673">
    <property type="component" value="Unassembled WGS sequence"/>
</dbReference>
<evidence type="ECO:0000313" key="1">
    <source>
        <dbReference type="EMBL" id="MBM3226887.1"/>
    </source>
</evidence>
<proteinExistence type="predicted"/>
<dbReference type="Pfam" id="PF13561">
    <property type="entry name" value="adh_short_C2"/>
    <property type="match status" value="1"/>
</dbReference>